<accession>A0A7D8UQ97</accession>
<protein>
    <submittedName>
        <fullName evidence="1">Uncharacterized protein</fullName>
    </submittedName>
</protein>
<gene>
    <name evidence="1" type="ORF">LCER1_G006103</name>
</gene>
<evidence type="ECO:0000313" key="1">
    <source>
        <dbReference type="EMBL" id="TVY52591.1"/>
    </source>
</evidence>
<comment type="caution">
    <text evidence="1">The sequence shown here is derived from an EMBL/GenBank/DDBJ whole genome shotgun (WGS) entry which is preliminary data.</text>
</comment>
<dbReference type="EMBL" id="QGMG01000584">
    <property type="protein sequence ID" value="TVY52591.1"/>
    <property type="molecule type" value="Genomic_DNA"/>
</dbReference>
<evidence type="ECO:0000313" key="2">
    <source>
        <dbReference type="Proteomes" id="UP000481288"/>
    </source>
</evidence>
<sequence>MELSKINKDKELLKGSDLGNKNLTLNNSILLHYNSRLNLNCASRTRQDLRTTTGTLLLAKDEQIHFAVDLSMDFKDMLIDKNGFDIVLVIINRLGKQPITIPYHKTATLRDLA</sequence>
<proteinExistence type="predicted"/>
<dbReference type="OrthoDB" id="3561256at2759"/>
<dbReference type="AlphaFoldDB" id="A0A7D8UQ97"/>
<keyword evidence="2" id="KW-1185">Reference proteome</keyword>
<organism evidence="1 2">
    <name type="scientific">Lachnellula cervina</name>
    <dbReference type="NCBI Taxonomy" id="1316786"/>
    <lineage>
        <taxon>Eukaryota</taxon>
        <taxon>Fungi</taxon>
        <taxon>Dikarya</taxon>
        <taxon>Ascomycota</taxon>
        <taxon>Pezizomycotina</taxon>
        <taxon>Leotiomycetes</taxon>
        <taxon>Helotiales</taxon>
        <taxon>Lachnaceae</taxon>
        <taxon>Lachnellula</taxon>
    </lineage>
</organism>
<dbReference type="Proteomes" id="UP000481288">
    <property type="component" value="Unassembled WGS sequence"/>
</dbReference>
<name>A0A7D8UQ97_9HELO</name>
<reference evidence="1 2" key="1">
    <citation type="submission" date="2018-05" db="EMBL/GenBank/DDBJ databases">
        <title>Whole genome sequencing for identification of molecular markers to develop diagnostic detection tools for the regulated plant pathogen Lachnellula willkommii.</title>
        <authorList>
            <person name="Giroux E."/>
            <person name="Bilodeau G."/>
        </authorList>
    </citation>
    <scope>NUCLEOTIDE SEQUENCE [LARGE SCALE GENOMIC DNA]</scope>
    <source>
        <strain evidence="1 2">CBS 625.97</strain>
    </source>
</reference>